<reference evidence="1" key="1">
    <citation type="submission" date="2018-11" db="EMBL/GenBank/DDBJ databases">
        <authorList>
            <consortium name="Pathogen Informatics"/>
        </authorList>
    </citation>
    <scope>NUCLEOTIDE SEQUENCE</scope>
</reference>
<dbReference type="AlphaFoldDB" id="A0A3S5FFJ2"/>
<dbReference type="OrthoDB" id="5593012at2759"/>
<keyword evidence="2" id="KW-1185">Reference proteome</keyword>
<dbReference type="Proteomes" id="UP000784294">
    <property type="component" value="Unassembled WGS sequence"/>
</dbReference>
<name>A0A3S5FFJ2_9PLAT</name>
<comment type="caution">
    <text evidence="1">The sequence shown here is derived from an EMBL/GenBank/DDBJ whole genome shotgun (WGS) entry which is preliminary data.</text>
</comment>
<dbReference type="EMBL" id="CAAALY010130903">
    <property type="protein sequence ID" value="VEL32151.1"/>
    <property type="molecule type" value="Genomic_DNA"/>
</dbReference>
<protein>
    <submittedName>
        <fullName evidence="1">Uncharacterized protein</fullName>
    </submittedName>
</protein>
<evidence type="ECO:0000313" key="1">
    <source>
        <dbReference type="EMBL" id="VEL32151.1"/>
    </source>
</evidence>
<proteinExistence type="predicted"/>
<evidence type="ECO:0000313" key="2">
    <source>
        <dbReference type="Proteomes" id="UP000784294"/>
    </source>
</evidence>
<sequence>MLKIFFFILRVGESKVENQTHEDKIPEPDYATGIGSKEKDILESASAKLLELLEDEIREDYLFSVKKAIVDFVLKEPVDKQIKYFENSDEEESSVYEHRKELEIVPKPWHSSFIAASRFCRKNLFVTNPCMMQVLDLWHASFS</sequence>
<gene>
    <name evidence="1" type="ORF">PXEA_LOCUS25591</name>
</gene>
<accession>A0A3S5FFJ2</accession>
<organism evidence="1 2">
    <name type="scientific">Protopolystoma xenopodis</name>
    <dbReference type="NCBI Taxonomy" id="117903"/>
    <lineage>
        <taxon>Eukaryota</taxon>
        <taxon>Metazoa</taxon>
        <taxon>Spiralia</taxon>
        <taxon>Lophotrochozoa</taxon>
        <taxon>Platyhelminthes</taxon>
        <taxon>Monogenea</taxon>
        <taxon>Polyopisthocotylea</taxon>
        <taxon>Polystomatidea</taxon>
        <taxon>Polystomatidae</taxon>
        <taxon>Protopolystoma</taxon>
    </lineage>
</organism>